<organism evidence="6 7">
    <name type="scientific">Pacificimonas flava</name>
    <dbReference type="NCBI Taxonomy" id="1234595"/>
    <lineage>
        <taxon>Bacteria</taxon>
        <taxon>Pseudomonadati</taxon>
        <taxon>Pseudomonadota</taxon>
        <taxon>Alphaproteobacteria</taxon>
        <taxon>Sphingomonadales</taxon>
        <taxon>Sphingosinicellaceae</taxon>
        <taxon>Pacificimonas</taxon>
    </lineage>
</organism>
<sequence length="176" mass="19199">MIRRLAVILPLAAFLLFVVIAIRGLDSDPSRPIESGMVGQPVPDFELEGLNDANPGLAASDLRQGTVTLVNLFGSWCLPCRVEAPQLERLAASGAVVHAVAIRDETQDVEEFLAEYGDPFSRIGMDPRGRMQIEFGATGVPETYLIDGDGVIRAQWIGEIRPENVEEILARMEALQ</sequence>
<dbReference type="InterPro" id="IPR017937">
    <property type="entry name" value="Thioredoxin_CS"/>
</dbReference>
<dbReference type="PANTHER" id="PTHR42852:SF6">
    <property type="entry name" value="THIOL:DISULFIDE INTERCHANGE PROTEIN DSBE"/>
    <property type="match status" value="1"/>
</dbReference>
<feature type="domain" description="Thioredoxin" evidence="5">
    <location>
        <begin position="36"/>
        <end position="176"/>
    </location>
</feature>
<dbReference type="RefSeq" id="WP_088712049.1">
    <property type="nucleotide sequence ID" value="NZ_NFZT01000001.1"/>
</dbReference>
<dbReference type="GO" id="GO:0016209">
    <property type="term" value="F:antioxidant activity"/>
    <property type="evidence" value="ECO:0007669"/>
    <property type="project" value="InterPro"/>
</dbReference>
<dbReference type="PANTHER" id="PTHR42852">
    <property type="entry name" value="THIOL:DISULFIDE INTERCHANGE PROTEIN DSBE"/>
    <property type="match status" value="1"/>
</dbReference>
<dbReference type="Gene3D" id="3.40.30.10">
    <property type="entry name" value="Glutaredoxin"/>
    <property type="match status" value="1"/>
</dbReference>
<dbReference type="InterPro" id="IPR036249">
    <property type="entry name" value="Thioredoxin-like_sf"/>
</dbReference>
<keyword evidence="7" id="KW-1185">Reference proteome</keyword>
<evidence type="ECO:0000313" key="6">
    <source>
        <dbReference type="EMBL" id="OWV33263.1"/>
    </source>
</evidence>
<dbReference type="InterPro" id="IPR013766">
    <property type="entry name" value="Thioredoxin_domain"/>
</dbReference>
<dbReference type="Pfam" id="PF00578">
    <property type="entry name" value="AhpC-TSA"/>
    <property type="match status" value="1"/>
</dbReference>
<comment type="caution">
    <text evidence="6">The sequence shown here is derived from an EMBL/GenBank/DDBJ whole genome shotgun (WGS) entry which is preliminary data.</text>
</comment>
<dbReference type="PROSITE" id="PS00194">
    <property type="entry name" value="THIOREDOXIN_1"/>
    <property type="match status" value="1"/>
</dbReference>
<dbReference type="Proteomes" id="UP000198462">
    <property type="component" value="Unassembled WGS sequence"/>
</dbReference>
<name>A0A219B526_9SPHN</name>
<dbReference type="PROSITE" id="PS51352">
    <property type="entry name" value="THIOREDOXIN_2"/>
    <property type="match status" value="1"/>
</dbReference>
<dbReference type="InterPro" id="IPR050553">
    <property type="entry name" value="Thioredoxin_ResA/DsbE_sf"/>
</dbReference>
<keyword evidence="3" id="KW-1015">Disulfide bond</keyword>
<dbReference type="InterPro" id="IPR004799">
    <property type="entry name" value="Periplasmic_diS_OxRdtase_DsbE"/>
</dbReference>
<reference evidence="7" key="1">
    <citation type="submission" date="2017-05" db="EMBL/GenBank/DDBJ databases">
        <authorList>
            <person name="Lin X."/>
        </authorList>
    </citation>
    <scope>NUCLEOTIDE SEQUENCE [LARGE SCALE GENOMIC DNA]</scope>
    <source>
        <strain evidence="7">JLT2012</strain>
    </source>
</reference>
<proteinExistence type="predicted"/>
<keyword evidence="4" id="KW-0676">Redox-active center</keyword>
<dbReference type="GO" id="GO:0015036">
    <property type="term" value="F:disulfide oxidoreductase activity"/>
    <property type="evidence" value="ECO:0007669"/>
    <property type="project" value="InterPro"/>
</dbReference>
<dbReference type="AlphaFoldDB" id="A0A219B526"/>
<evidence type="ECO:0000313" key="7">
    <source>
        <dbReference type="Proteomes" id="UP000198462"/>
    </source>
</evidence>
<evidence type="ECO:0000259" key="5">
    <source>
        <dbReference type="PROSITE" id="PS51352"/>
    </source>
</evidence>
<dbReference type="EMBL" id="NFZT01000001">
    <property type="protein sequence ID" value="OWV33263.1"/>
    <property type="molecule type" value="Genomic_DNA"/>
</dbReference>
<evidence type="ECO:0000256" key="3">
    <source>
        <dbReference type="ARBA" id="ARBA00023157"/>
    </source>
</evidence>
<accession>A0A219B526</accession>
<protein>
    <submittedName>
        <fullName evidence="6">Alkyl hydroperoxide reductase</fullName>
    </submittedName>
</protein>
<comment type="subcellular location">
    <subcellularLocation>
        <location evidence="1">Cell envelope</location>
    </subcellularLocation>
</comment>
<keyword evidence="2" id="KW-0201">Cytochrome c-type biogenesis</keyword>
<dbReference type="GO" id="GO:0030288">
    <property type="term" value="C:outer membrane-bounded periplasmic space"/>
    <property type="evidence" value="ECO:0007669"/>
    <property type="project" value="InterPro"/>
</dbReference>
<dbReference type="InterPro" id="IPR000866">
    <property type="entry name" value="AhpC/TSA"/>
</dbReference>
<dbReference type="NCBIfam" id="TIGR00385">
    <property type="entry name" value="dsbE"/>
    <property type="match status" value="1"/>
</dbReference>
<evidence type="ECO:0000256" key="1">
    <source>
        <dbReference type="ARBA" id="ARBA00004196"/>
    </source>
</evidence>
<dbReference type="GO" id="GO:0017004">
    <property type="term" value="P:cytochrome complex assembly"/>
    <property type="evidence" value="ECO:0007669"/>
    <property type="project" value="UniProtKB-KW"/>
</dbReference>
<evidence type="ECO:0000256" key="4">
    <source>
        <dbReference type="ARBA" id="ARBA00023284"/>
    </source>
</evidence>
<gene>
    <name evidence="6" type="ORF">B5C34_07180</name>
</gene>
<dbReference type="SUPFAM" id="SSF52833">
    <property type="entry name" value="Thioredoxin-like"/>
    <property type="match status" value="1"/>
</dbReference>
<evidence type="ECO:0000256" key="2">
    <source>
        <dbReference type="ARBA" id="ARBA00022748"/>
    </source>
</evidence>
<dbReference type="OrthoDB" id="9799347at2"/>